<comment type="catalytic activity">
    <reaction evidence="2">
        <text>adenosine 3',5'-bisphosphate + H2O = AMP + phosphate</text>
        <dbReference type="Rhea" id="RHEA:10040"/>
        <dbReference type="ChEBI" id="CHEBI:15377"/>
        <dbReference type="ChEBI" id="CHEBI:43474"/>
        <dbReference type="ChEBI" id="CHEBI:58343"/>
        <dbReference type="ChEBI" id="CHEBI:456215"/>
        <dbReference type="EC" id="3.1.3.7"/>
    </reaction>
</comment>
<organism evidence="10 11">
    <name type="scientific">Actinomadura sediminis</name>
    <dbReference type="NCBI Taxonomy" id="1038904"/>
    <lineage>
        <taxon>Bacteria</taxon>
        <taxon>Bacillati</taxon>
        <taxon>Actinomycetota</taxon>
        <taxon>Actinomycetes</taxon>
        <taxon>Streptosporangiales</taxon>
        <taxon>Thermomonosporaceae</taxon>
        <taxon>Actinomadura</taxon>
    </lineage>
</organism>
<dbReference type="SUPFAM" id="SSF56655">
    <property type="entry name" value="Carbohydrate phosphatase"/>
    <property type="match status" value="1"/>
</dbReference>
<evidence type="ECO:0000256" key="8">
    <source>
        <dbReference type="ARBA" id="ARBA00044544"/>
    </source>
</evidence>
<dbReference type="InterPro" id="IPR020583">
    <property type="entry name" value="Inositol_monoP_metal-BS"/>
</dbReference>
<dbReference type="PANTHER" id="PTHR43028:SF5">
    <property type="entry name" value="3'(2'),5'-BISPHOSPHATE NUCLEOTIDASE 1"/>
    <property type="match status" value="1"/>
</dbReference>
<reference evidence="11" key="1">
    <citation type="journal article" date="2019" name="Int. J. Syst. Evol. Microbiol.">
        <title>The Global Catalogue of Microorganisms (GCM) 10K type strain sequencing project: providing services to taxonomists for standard genome sequencing and annotation.</title>
        <authorList>
            <consortium name="The Broad Institute Genomics Platform"/>
            <consortium name="The Broad Institute Genome Sequencing Center for Infectious Disease"/>
            <person name="Wu L."/>
            <person name="Ma J."/>
        </authorList>
    </citation>
    <scope>NUCLEOTIDE SEQUENCE [LARGE SCALE GENOMIC DNA]</scope>
    <source>
        <strain evidence="11">JCM 31202</strain>
    </source>
</reference>
<accession>A0ABW3EQ26</accession>
<evidence type="ECO:0000256" key="6">
    <source>
        <dbReference type="ARBA" id="ARBA00041694"/>
    </source>
</evidence>
<feature type="compositionally biased region" description="Gly residues" evidence="9">
    <location>
        <begin position="174"/>
        <end position="192"/>
    </location>
</feature>
<dbReference type="EC" id="3.1.3.25" evidence="3"/>
<evidence type="ECO:0000256" key="3">
    <source>
        <dbReference type="ARBA" id="ARBA00013106"/>
    </source>
</evidence>
<proteinExistence type="predicted"/>
<dbReference type="PANTHER" id="PTHR43028">
    <property type="entry name" value="3'(2'),5'-BISPHOSPHATE NUCLEOTIDASE 1"/>
    <property type="match status" value="1"/>
</dbReference>
<dbReference type="PROSITE" id="PS00629">
    <property type="entry name" value="IMP_1"/>
    <property type="match status" value="1"/>
</dbReference>
<evidence type="ECO:0000313" key="11">
    <source>
        <dbReference type="Proteomes" id="UP001596972"/>
    </source>
</evidence>
<protein>
    <recommendedName>
        <fullName evidence="3">inositol-phosphate phosphatase</fullName>
        <ecNumber evidence="3">3.1.3.25</ecNumber>
    </recommendedName>
    <alternativeName>
        <fullName evidence="6">3'(2'),5-bisphosphonucleoside 3'(2')-phosphohydrolase</fullName>
    </alternativeName>
    <alternativeName>
        <fullName evidence="8">3'-phosphoadenosine 5'-phosphate phosphatase</fullName>
    </alternativeName>
    <alternativeName>
        <fullName evidence="7">DPNPase</fullName>
    </alternativeName>
</protein>
<comment type="catalytic activity">
    <reaction evidence="1">
        <text>a myo-inositol phosphate + H2O = myo-inositol + phosphate</text>
        <dbReference type="Rhea" id="RHEA:24056"/>
        <dbReference type="ChEBI" id="CHEBI:15377"/>
        <dbReference type="ChEBI" id="CHEBI:17268"/>
        <dbReference type="ChEBI" id="CHEBI:43474"/>
        <dbReference type="ChEBI" id="CHEBI:84139"/>
        <dbReference type="EC" id="3.1.3.25"/>
    </reaction>
</comment>
<dbReference type="Gene3D" id="3.40.190.80">
    <property type="match status" value="1"/>
</dbReference>
<dbReference type="InterPro" id="IPR020550">
    <property type="entry name" value="Inositol_monophosphatase_CS"/>
</dbReference>
<evidence type="ECO:0000256" key="4">
    <source>
        <dbReference type="ARBA" id="ARBA00022723"/>
    </source>
</evidence>
<evidence type="ECO:0000256" key="5">
    <source>
        <dbReference type="ARBA" id="ARBA00022842"/>
    </source>
</evidence>
<keyword evidence="11" id="KW-1185">Reference proteome</keyword>
<dbReference type="PROSITE" id="PS00630">
    <property type="entry name" value="IMP_2"/>
    <property type="match status" value="1"/>
</dbReference>
<evidence type="ECO:0000256" key="2">
    <source>
        <dbReference type="ARBA" id="ARBA00001625"/>
    </source>
</evidence>
<evidence type="ECO:0000256" key="1">
    <source>
        <dbReference type="ARBA" id="ARBA00001033"/>
    </source>
</evidence>
<sequence>MTDQTVADDHALAAELAAAAGRLLLGVRDELGFADARALKDTGDLRSHEYLMGALAERCPGDAILSEEGRSSVAGKRAAGADAAPTANTADARRLSADRVWIVDPLDGTREFSEEGRRDWAVHVALWVRDGSPAGRLAAGAVALPAQGVTLRTDATGGASLVREEPSGPDAVTGGAGSGGAGSGGAGSGGAGSVVAGSVVDRRGLPREGPLHVPAPDAGKLRIAVSRTRPPEFVRRLADAIEPDVELVPIGSAGAKISAVLLGEVDAYVHAGGQYEWDSAAPAAVALAAGAHASRVDGAALAYNREDPRLPDILVCHPVSASTLLTGIRDVSDALPT</sequence>
<evidence type="ECO:0000256" key="9">
    <source>
        <dbReference type="SAM" id="MobiDB-lite"/>
    </source>
</evidence>
<dbReference type="EMBL" id="JBHTJA010000019">
    <property type="protein sequence ID" value="MFD0901342.1"/>
    <property type="molecule type" value="Genomic_DNA"/>
</dbReference>
<dbReference type="Gene3D" id="3.30.540.10">
    <property type="entry name" value="Fructose-1,6-Bisphosphatase, subunit A, domain 1"/>
    <property type="match status" value="1"/>
</dbReference>
<dbReference type="InterPro" id="IPR050725">
    <property type="entry name" value="CysQ/Inositol_MonoPase"/>
</dbReference>
<evidence type="ECO:0000313" key="10">
    <source>
        <dbReference type="EMBL" id="MFD0901342.1"/>
    </source>
</evidence>
<gene>
    <name evidence="10" type="ORF">ACFQ11_13155</name>
</gene>
<evidence type="ECO:0000256" key="7">
    <source>
        <dbReference type="ARBA" id="ARBA00042530"/>
    </source>
</evidence>
<feature type="region of interest" description="Disordered" evidence="9">
    <location>
        <begin position="158"/>
        <end position="193"/>
    </location>
</feature>
<keyword evidence="5" id="KW-0460">Magnesium</keyword>
<keyword evidence="4" id="KW-0479">Metal-binding</keyword>
<comment type="caution">
    <text evidence="10">The sequence shown here is derived from an EMBL/GenBank/DDBJ whole genome shotgun (WGS) entry which is preliminary data.</text>
</comment>
<dbReference type="Pfam" id="PF00459">
    <property type="entry name" value="Inositol_P"/>
    <property type="match status" value="2"/>
</dbReference>
<dbReference type="RefSeq" id="WP_378298561.1">
    <property type="nucleotide sequence ID" value="NZ_JBHTJA010000019.1"/>
</dbReference>
<name>A0ABW3EQ26_9ACTN</name>
<dbReference type="InterPro" id="IPR000760">
    <property type="entry name" value="Inositol_monophosphatase-like"/>
</dbReference>
<dbReference type="Proteomes" id="UP001596972">
    <property type="component" value="Unassembled WGS sequence"/>
</dbReference>